<protein>
    <submittedName>
        <fullName evidence="2">Uncharacterized protein</fullName>
    </submittedName>
</protein>
<feature type="transmembrane region" description="Helical" evidence="1">
    <location>
        <begin position="16"/>
        <end position="38"/>
    </location>
</feature>
<evidence type="ECO:0000313" key="3">
    <source>
        <dbReference type="Proteomes" id="UP000334340"/>
    </source>
</evidence>
<organism evidence="2 3">
    <name type="scientific">Candidatus Methylomirabilis lanthanidiphila</name>
    <dbReference type="NCBI Taxonomy" id="2211376"/>
    <lineage>
        <taxon>Bacteria</taxon>
        <taxon>Candidatus Methylomirabilota</taxon>
        <taxon>Candidatus Methylomirabilia</taxon>
        <taxon>Candidatus Methylomirabilales</taxon>
        <taxon>Candidatus Methylomirabilaceae</taxon>
        <taxon>Candidatus Methylomirabilis</taxon>
    </lineage>
</organism>
<dbReference type="Proteomes" id="UP000334340">
    <property type="component" value="Unassembled WGS sequence"/>
</dbReference>
<proteinExistence type="predicted"/>
<sequence length="65" mass="7351">MMWEALFSGWLSEPHVMIILFAWFVQGVFCYSMFALPYGREREAQAREAAEAKKPTAIAGRPIAA</sequence>
<reference evidence="2 3" key="1">
    <citation type="submission" date="2019-07" db="EMBL/GenBank/DDBJ databases">
        <authorList>
            <person name="Cremers G."/>
        </authorList>
    </citation>
    <scope>NUCLEOTIDE SEQUENCE [LARGE SCALE GENOMIC DNA]</scope>
</reference>
<keyword evidence="3" id="KW-1185">Reference proteome</keyword>
<gene>
    <name evidence="2" type="ORF">MELA_00992</name>
</gene>
<keyword evidence="1" id="KW-1133">Transmembrane helix</keyword>
<evidence type="ECO:0000256" key="1">
    <source>
        <dbReference type="SAM" id="Phobius"/>
    </source>
</evidence>
<evidence type="ECO:0000313" key="2">
    <source>
        <dbReference type="EMBL" id="VUZ84619.1"/>
    </source>
</evidence>
<dbReference type="AlphaFoldDB" id="A0A564ZH19"/>
<keyword evidence="1" id="KW-0812">Transmembrane</keyword>
<name>A0A564ZH19_9BACT</name>
<accession>A0A564ZH19</accession>
<dbReference type="EMBL" id="CABIKM010000015">
    <property type="protein sequence ID" value="VUZ84619.1"/>
    <property type="molecule type" value="Genomic_DNA"/>
</dbReference>
<keyword evidence="1" id="KW-0472">Membrane</keyword>